<accession>A0A6S7D094</accession>
<dbReference type="RefSeq" id="WP_175133671.1">
    <property type="nucleotide sequence ID" value="NZ_CADIJV010000015.1"/>
</dbReference>
<organism evidence="5 6">
    <name type="scientific">Achromobacter pulmonis</name>
    <dbReference type="NCBI Taxonomy" id="1389932"/>
    <lineage>
        <taxon>Bacteria</taxon>
        <taxon>Pseudomonadati</taxon>
        <taxon>Pseudomonadota</taxon>
        <taxon>Betaproteobacteria</taxon>
        <taxon>Burkholderiales</taxon>
        <taxon>Alcaligenaceae</taxon>
        <taxon>Achromobacter</taxon>
    </lineage>
</organism>
<evidence type="ECO:0000256" key="1">
    <source>
        <dbReference type="ARBA" id="ARBA00022603"/>
    </source>
</evidence>
<dbReference type="InterPro" id="IPR029063">
    <property type="entry name" value="SAM-dependent_MTases_sf"/>
</dbReference>
<dbReference type="Proteomes" id="UP000494203">
    <property type="component" value="Unassembled WGS sequence"/>
</dbReference>
<reference evidence="5 6" key="1">
    <citation type="submission" date="2020-04" db="EMBL/GenBank/DDBJ databases">
        <authorList>
            <person name="De Canck E."/>
        </authorList>
    </citation>
    <scope>NUCLEOTIDE SEQUENCE [LARGE SCALE GENOMIC DNA]</scope>
    <source>
        <strain evidence="5 6">LMG 26788</strain>
    </source>
</reference>
<evidence type="ECO:0000259" key="4">
    <source>
        <dbReference type="Pfam" id="PF08241"/>
    </source>
</evidence>
<dbReference type="SUPFAM" id="SSF53335">
    <property type="entry name" value="S-adenosyl-L-methionine-dependent methyltransferases"/>
    <property type="match status" value="1"/>
</dbReference>
<dbReference type="Pfam" id="PF08241">
    <property type="entry name" value="Methyltransf_11"/>
    <property type="match status" value="1"/>
</dbReference>
<dbReference type="AlphaFoldDB" id="A0A6S7D094"/>
<dbReference type="PANTHER" id="PTHR43464">
    <property type="entry name" value="METHYLTRANSFERASE"/>
    <property type="match status" value="1"/>
</dbReference>
<keyword evidence="6" id="KW-1185">Reference proteome</keyword>
<dbReference type="CDD" id="cd02440">
    <property type="entry name" value="AdoMet_MTases"/>
    <property type="match status" value="1"/>
</dbReference>
<evidence type="ECO:0000256" key="3">
    <source>
        <dbReference type="ARBA" id="ARBA00022691"/>
    </source>
</evidence>
<dbReference type="EMBL" id="CADIKZ010000007">
    <property type="protein sequence ID" value="CAB3872764.1"/>
    <property type="molecule type" value="Genomic_DNA"/>
</dbReference>
<evidence type="ECO:0000256" key="2">
    <source>
        <dbReference type="ARBA" id="ARBA00022679"/>
    </source>
</evidence>
<evidence type="ECO:0000313" key="6">
    <source>
        <dbReference type="Proteomes" id="UP000494203"/>
    </source>
</evidence>
<keyword evidence="2" id="KW-0808">Transferase</keyword>
<dbReference type="GO" id="GO:0008757">
    <property type="term" value="F:S-adenosylmethionine-dependent methyltransferase activity"/>
    <property type="evidence" value="ECO:0007669"/>
    <property type="project" value="InterPro"/>
</dbReference>
<gene>
    <name evidence="5" type="ORF">LMG26788_02864</name>
</gene>
<dbReference type="GO" id="GO:0032259">
    <property type="term" value="P:methylation"/>
    <property type="evidence" value="ECO:0007669"/>
    <property type="project" value="UniProtKB-KW"/>
</dbReference>
<protein>
    <recommendedName>
        <fullName evidence="4">Methyltransferase type 11 domain-containing protein</fullName>
    </recommendedName>
</protein>
<keyword evidence="3" id="KW-0949">S-adenosyl-L-methionine</keyword>
<evidence type="ECO:0000313" key="5">
    <source>
        <dbReference type="EMBL" id="CAB3872764.1"/>
    </source>
</evidence>
<dbReference type="Gene3D" id="3.40.50.150">
    <property type="entry name" value="Vaccinia Virus protein VP39"/>
    <property type="match status" value="1"/>
</dbReference>
<sequence length="289" mass="30919">MNWKNEARQFFSHRAKVVGERPTLQDLCYVSGRDSRVWADQSRYDDMMDSIVRTIGADASSRVLEVGCAAGFIACGVAPKVGQYVGVDVAEGAIECARSLDLPNATFHVGDGGALPFDDSMFDGVYCYDVLTNFPTFDSVKGLVQDMVRVVRPGGKVLLGSIPDASNVEDFLKAVARFQAELAEQIPVAEPATVPAPAVVPSTAPAVSGLWAKICALVGRGTKAAVSPEPVPAAASAPSDEGGITCFYFAKQDFESFASELGVNCVIEEVHLRHPFYGYRYNVVLTKPA</sequence>
<name>A0A6S7D094_9BURK</name>
<dbReference type="InterPro" id="IPR013216">
    <property type="entry name" value="Methyltransf_11"/>
</dbReference>
<dbReference type="PANTHER" id="PTHR43464:SF19">
    <property type="entry name" value="UBIQUINONE BIOSYNTHESIS O-METHYLTRANSFERASE, MITOCHONDRIAL"/>
    <property type="match status" value="1"/>
</dbReference>
<feature type="domain" description="Methyltransferase type 11" evidence="4">
    <location>
        <begin position="64"/>
        <end position="158"/>
    </location>
</feature>
<proteinExistence type="predicted"/>
<keyword evidence="1" id="KW-0489">Methyltransferase</keyword>